<reference evidence="3" key="1">
    <citation type="journal article" date="2022" name="Plant J.">
        <title>Strategies of tolerance reflected in two North American maple genomes.</title>
        <authorList>
            <person name="McEvoy S.L."/>
            <person name="Sezen U.U."/>
            <person name="Trouern-Trend A."/>
            <person name="McMahon S.M."/>
            <person name="Schaberg P.G."/>
            <person name="Yang J."/>
            <person name="Wegrzyn J.L."/>
            <person name="Swenson N.G."/>
        </authorList>
    </citation>
    <scope>NUCLEOTIDE SEQUENCE</scope>
    <source>
        <strain evidence="3">91603</strain>
    </source>
</reference>
<gene>
    <name evidence="3" type="ORF">LWI28_004585</name>
</gene>
<evidence type="ECO:0000313" key="4">
    <source>
        <dbReference type="Proteomes" id="UP001064489"/>
    </source>
</evidence>
<dbReference type="GO" id="GO:0004526">
    <property type="term" value="F:ribonuclease P activity"/>
    <property type="evidence" value="ECO:0007669"/>
    <property type="project" value="TreeGrafter"/>
</dbReference>
<dbReference type="PANTHER" id="PTHR13547">
    <property type="match status" value="1"/>
</dbReference>
<sequence length="223" mass="25481">MGSWLTIGSWVVRRYRHKVVVRLSWVWNHDVDRELHFGNDLALWLQDYMGSVRVPICALGIFTANGFSVHGWFAGDPWLKVSSETGREERVYEYLQKLRNSMRCVSDEKVKAIEDWFCREKATGVKRVSFDEGSVKEVVLKNGGGWHGLRWIGTSIGFQREGVWIRMENAAFCGHELVSVDINDAETEKFARSIAGLAMEKKVKANFSEFQVSGFVSPWISSI</sequence>
<dbReference type="Pfam" id="PF17177">
    <property type="entry name" value="PPR_long"/>
    <property type="match status" value="1"/>
</dbReference>
<organism evidence="3 4">
    <name type="scientific">Acer negundo</name>
    <name type="common">Box elder</name>
    <dbReference type="NCBI Taxonomy" id="4023"/>
    <lineage>
        <taxon>Eukaryota</taxon>
        <taxon>Viridiplantae</taxon>
        <taxon>Streptophyta</taxon>
        <taxon>Embryophyta</taxon>
        <taxon>Tracheophyta</taxon>
        <taxon>Spermatophyta</taxon>
        <taxon>Magnoliopsida</taxon>
        <taxon>eudicotyledons</taxon>
        <taxon>Gunneridae</taxon>
        <taxon>Pentapetalae</taxon>
        <taxon>rosids</taxon>
        <taxon>malvids</taxon>
        <taxon>Sapindales</taxon>
        <taxon>Sapindaceae</taxon>
        <taxon>Hippocastanoideae</taxon>
        <taxon>Acereae</taxon>
        <taxon>Acer</taxon>
    </lineage>
</organism>
<dbReference type="GO" id="GO:0001682">
    <property type="term" value="P:tRNA 5'-leader removal"/>
    <property type="evidence" value="ECO:0007669"/>
    <property type="project" value="TreeGrafter"/>
</dbReference>
<dbReference type="Proteomes" id="UP001064489">
    <property type="component" value="Chromosome 7"/>
</dbReference>
<dbReference type="AlphaFoldDB" id="A0AAD5IQS8"/>
<keyword evidence="4" id="KW-1185">Reference proteome</keyword>
<comment type="caution">
    <text evidence="3">The sequence shown here is derived from an EMBL/GenBank/DDBJ whole genome shotgun (WGS) entry which is preliminary data.</text>
</comment>
<dbReference type="PANTHER" id="PTHR13547:SF13">
    <property type="entry name" value="PROTEINACEOUS RNASE P 2"/>
    <property type="match status" value="1"/>
</dbReference>
<reference evidence="3" key="2">
    <citation type="submission" date="2023-02" db="EMBL/GenBank/DDBJ databases">
        <authorList>
            <person name="Swenson N.G."/>
            <person name="Wegrzyn J.L."/>
            <person name="Mcevoy S.L."/>
        </authorList>
    </citation>
    <scope>NUCLEOTIDE SEQUENCE</scope>
    <source>
        <strain evidence="3">91603</strain>
        <tissue evidence="3">Leaf</tissue>
    </source>
</reference>
<accession>A0AAD5IQS8</accession>
<keyword evidence="1" id="KW-0677">Repeat</keyword>
<name>A0AAD5IQS8_ACENE</name>
<evidence type="ECO:0000259" key="2">
    <source>
        <dbReference type="Pfam" id="PF17177"/>
    </source>
</evidence>
<evidence type="ECO:0000256" key="1">
    <source>
        <dbReference type="ARBA" id="ARBA00022737"/>
    </source>
</evidence>
<dbReference type="EMBL" id="JAJSOW010000104">
    <property type="protein sequence ID" value="KAI9168964.1"/>
    <property type="molecule type" value="Genomic_DNA"/>
</dbReference>
<dbReference type="InterPro" id="IPR011990">
    <property type="entry name" value="TPR-like_helical_dom_sf"/>
</dbReference>
<dbReference type="InterPro" id="IPR033443">
    <property type="entry name" value="PROP1-like_PPR_dom"/>
</dbReference>
<proteinExistence type="predicted"/>
<dbReference type="Gene3D" id="1.25.40.10">
    <property type="entry name" value="Tetratricopeptide repeat domain"/>
    <property type="match status" value="1"/>
</dbReference>
<evidence type="ECO:0000313" key="3">
    <source>
        <dbReference type="EMBL" id="KAI9168964.1"/>
    </source>
</evidence>
<protein>
    <recommendedName>
        <fullName evidence="2">PROP1-like PPR domain-containing protein</fullName>
    </recommendedName>
</protein>
<feature type="domain" description="PROP1-like PPR" evidence="2">
    <location>
        <begin position="79"/>
        <end position="123"/>
    </location>
</feature>